<dbReference type="STRING" id="195103.CPF_0651"/>
<evidence type="ECO:0000313" key="3">
    <source>
        <dbReference type="Proteomes" id="UP000001823"/>
    </source>
</evidence>
<dbReference type="KEGG" id="cpf:CPF_0651"/>
<keyword evidence="1" id="KW-0472">Membrane</keyword>
<sequence length="45" mass="5568">MLFKEKKVVSKLIFKTYKYVFFVFFISFIDFCFGTTLFYFTIKLK</sequence>
<gene>
    <name evidence="2" type="ordered locus">CPF_0651</name>
</gene>
<feature type="transmembrane region" description="Helical" evidence="1">
    <location>
        <begin position="20"/>
        <end position="42"/>
    </location>
</feature>
<evidence type="ECO:0000256" key="1">
    <source>
        <dbReference type="SAM" id="Phobius"/>
    </source>
</evidence>
<accession>A0A0H2YTJ1</accession>
<keyword evidence="1" id="KW-0812">Transmembrane</keyword>
<name>A0A0H2YTJ1_CLOP1</name>
<dbReference type="Proteomes" id="UP000001823">
    <property type="component" value="Chromosome"/>
</dbReference>
<dbReference type="PaxDb" id="195103-CPF_0651"/>
<dbReference type="HOGENOM" id="CLU_3198168_0_0_9"/>
<organism evidence="2 3">
    <name type="scientific">Clostridium perfringens (strain ATCC 13124 / DSM 756 / JCM 1290 / NCIMB 6125 / NCTC 8237 / Type A)</name>
    <dbReference type="NCBI Taxonomy" id="195103"/>
    <lineage>
        <taxon>Bacteria</taxon>
        <taxon>Bacillati</taxon>
        <taxon>Bacillota</taxon>
        <taxon>Clostridia</taxon>
        <taxon>Eubacteriales</taxon>
        <taxon>Clostridiaceae</taxon>
        <taxon>Clostridium</taxon>
    </lineage>
</organism>
<dbReference type="AlphaFoldDB" id="A0A0H2YTJ1"/>
<keyword evidence="3" id="KW-1185">Reference proteome</keyword>
<evidence type="ECO:0000313" key="2">
    <source>
        <dbReference type="EMBL" id="ABG84395.1"/>
    </source>
</evidence>
<keyword evidence="1" id="KW-1133">Transmembrane helix</keyword>
<dbReference type="EMBL" id="CP000246">
    <property type="protein sequence ID" value="ABG84395.1"/>
    <property type="molecule type" value="Genomic_DNA"/>
</dbReference>
<proteinExistence type="predicted"/>
<reference evidence="2 3" key="1">
    <citation type="journal article" date="2006" name="Genome Res.">
        <title>Skewed genomic variability in strains of the toxigenic bacterial pathogen, Clostridium perfringens.</title>
        <authorList>
            <person name="Myers G.S."/>
            <person name="Rasko D.A."/>
            <person name="Cheung J.K."/>
            <person name="Ravel J."/>
            <person name="Seshadri R."/>
            <person name="Deboy R.T."/>
            <person name="Ren Q."/>
            <person name="Varga J."/>
            <person name="Awad M.M."/>
            <person name="Brinkac L.M."/>
            <person name="Daugherty S.C."/>
            <person name="Haft D.H."/>
            <person name="Dodson R.J."/>
            <person name="Madupu R."/>
            <person name="Nelson W.C."/>
            <person name="Rosovitz M.J."/>
            <person name="Sullivan S.A."/>
            <person name="Khouri H."/>
            <person name="Dimitrov G.I."/>
            <person name="Watkins K.L."/>
            <person name="Mulligan S."/>
            <person name="Benton J."/>
            <person name="Radune D."/>
            <person name="Fisher D.J."/>
            <person name="Atkins H.S."/>
            <person name="Hiscox T."/>
            <person name="Jost B.H."/>
            <person name="Billington S.J."/>
            <person name="Songer J.G."/>
            <person name="McClane B.A."/>
            <person name="Titball R.W."/>
            <person name="Rood J.I."/>
            <person name="Melville S.B."/>
            <person name="Paulsen I.T."/>
        </authorList>
    </citation>
    <scope>NUCLEOTIDE SEQUENCE [LARGE SCALE GENOMIC DNA]</scope>
    <source>
        <strain evidence="3">ATCC 13124 / DSM 756 / JCM 1290 / NCIMB 6125 / NCTC 8237 / S 107 / Type A</strain>
    </source>
</reference>
<protein>
    <submittedName>
        <fullName evidence="2">Uncharacterized protein</fullName>
    </submittedName>
</protein>